<dbReference type="InterPro" id="IPR012961">
    <property type="entry name" value="Ski2/MTR4_C"/>
</dbReference>
<evidence type="ECO:0000313" key="11">
    <source>
        <dbReference type="EMBL" id="TFY77539.1"/>
    </source>
</evidence>
<dbReference type="GO" id="GO:0006401">
    <property type="term" value="P:RNA catabolic process"/>
    <property type="evidence" value="ECO:0007669"/>
    <property type="project" value="UniProtKB-ARBA"/>
</dbReference>
<feature type="domain" description="Helicase ATP-binding" evidence="9">
    <location>
        <begin position="408"/>
        <end position="564"/>
    </location>
</feature>
<dbReference type="InterPro" id="IPR011545">
    <property type="entry name" value="DEAD/DEAH_box_helicase_dom"/>
</dbReference>
<feature type="domain" description="Helicase C-terminal" evidence="10">
    <location>
        <begin position="642"/>
        <end position="846"/>
    </location>
</feature>
<dbReference type="CDD" id="cd18795">
    <property type="entry name" value="SF2_C_Ski2"/>
    <property type="match status" value="1"/>
</dbReference>
<dbReference type="EMBL" id="SFCI01000886">
    <property type="protein sequence ID" value="TFY77539.1"/>
    <property type="molecule type" value="Genomic_DNA"/>
</dbReference>
<dbReference type="SMART" id="SM01142">
    <property type="entry name" value="DSHCT"/>
    <property type="match status" value="1"/>
</dbReference>
<evidence type="ECO:0000259" key="10">
    <source>
        <dbReference type="PROSITE" id="PS51194"/>
    </source>
</evidence>
<evidence type="ECO:0000256" key="2">
    <source>
        <dbReference type="ARBA" id="ARBA00010140"/>
    </source>
</evidence>
<evidence type="ECO:0000259" key="9">
    <source>
        <dbReference type="PROSITE" id="PS51192"/>
    </source>
</evidence>
<dbReference type="FunFam" id="2.40.30.300:FF:000001">
    <property type="entry name" value="Mtr4 exosome RNA helicase"/>
    <property type="match status" value="1"/>
</dbReference>
<dbReference type="InterPro" id="IPR050699">
    <property type="entry name" value="RNA-DNA_Helicase"/>
</dbReference>
<evidence type="ECO:0000256" key="4">
    <source>
        <dbReference type="ARBA" id="ARBA00022801"/>
    </source>
</evidence>
<dbReference type="CDD" id="cd13154">
    <property type="entry name" value="KOW_Mtr4"/>
    <property type="match status" value="1"/>
</dbReference>
<dbReference type="PANTHER" id="PTHR12131">
    <property type="entry name" value="ATP-DEPENDENT RNA AND DNA HELICASE"/>
    <property type="match status" value="1"/>
</dbReference>
<evidence type="ECO:0008006" key="13">
    <source>
        <dbReference type="Google" id="ProtNLM"/>
    </source>
</evidence>
<keyword evidence="12" id="KW-1185">Reference proteome</keyword>
<feature type="region of interest" description="Disordered" evidence="8">
    <location>
        <begin position="610"/>
        <end position="641"/>
    </location>
</feature>
<gene>
    <name evidence="11" type="ORF">EWM64_g6473</name>
</gene>
<dbReference type="CDD" id="cd18024">
    <property type="entry name" value="DEXHc_Mtr4-like"/>
    <property type="match status" value="1"/>
</dbReference>
<dbReference type="SUPFAM" id="SSF55729">
    <property type="entry name" value="Acyl-CoA N-acyltransferases (Nat)"/>
    <property type="match status" value="1"/>
</dbReference>
<dbReference type="FunFam" id="3.40.50.300:FF:000083">
    <property type="entry name" value="ATP-dependent RNA helicase DOB1"/>
    <property type="match status" value="1"/>
</dbReference>
<dbReference type="Gene3D" id="2.40.30.300">
    <property type="match status" value="1"/>
</dbReference>
<comment type="similarity">
    <text evidence="2">Belongs to the helicase family. SKI2 subfamily.</text>
</comment>
<dbReference type="Pfam" id="PF00270">
    <property type="entry name" value="DEAD"/>
    <property type="match status" value="1"/>
</dbReference>
<organism evidence="11 12">
    <name type="scientific">Hericium alpestre</name>
    <dbReference type="NCBI Taxonomy" id="135208"/>
    <lineage>
        <taxon>Eukaryota</taxon>
        <taxon>Fungi</taxon>
        <taxon>Dikarya</taxon>
        <taxon>Basidiomycota</taxon>
        <taxon>Agaricomycotina</taxon>
        <taxon>Agaricomycetes</taxon>
        <taxon>Russulales</taxon>
        <taxon>Hericiaceae</taxon>
        <taxon>Hericium</taxon>
    </lineage>
</organism>
<dbReference type="Pfam" id="PF08148">
    <property type="entry name" value="DSHCT"/>
    <property type="match status" value="1"/>
</dbReference>
<keyword evidence="6" id="KW-0067">ATP-binding</keyword>
<dbReference type="InterPro" id="IPR025696">
    <property type="entry name" value="Beta-barrel_MTR4"/>
</dbReference>
<dbReference type="SUPFAM" id="SSF52540">
    <property type="entry name" value="P-loop containing nucleoside triphosphate hydrolases"/>
    <property type="match status" value="1"/>
</dbReference>
<evidence type="ECO:0000256" key="5">
    <source>
        <dbReference type="ARBA" id="ARBA00022806"/>
    </source>
</evidence>
<dbReference type="Gene3D" id="1.10.3380.30">
    <property type="match status" value="1"/>
</dbReference>
<dbReference type="Proteomes" id="UP000298061">
    <property type="component" value="Unassembled WGS sequence"/>
</dbReference>
<reference evidence="11 12" key="1">
    <citation type="submission" date="2019-02" db="EMBL/GenBank/DDBJ databases">
        <title>Genome sequencing of the rare red list fungi Hericium alpestre (H. flagellum).</title>
        <authorList>
            <person name="Buettner E."/>
            <person name="Kellner H."/>
        </authorList>
    </citation>
    <scope>NUCLEOTIDE SEQUENCE [LARGE SCALE GENOMIC DNA]</scope>
    <source>
        <strain evidence="11 12">DSM 108284</strain>
    </source>
</reference>
<proteinExistence type="inferred from homology"/>
<keyword evidence="3" id="KW-0547">Nucleotide-binding</keyword>
<comment type="subcellular location">
    <subcellularLocation>
        <location evidence="1">Nucleus</location>
    </subcellularLocation>
</comment>
<sequence>MSAAPRESITTPASTDPYVRLVREDELDVLADLAADAFINDTMLHYFGGLKTPLADEPADSRTWRTYRAFQDYLNRECFAADARITVLVLPADGQAKGRIAAMPVWLPPHKRMAGTEEDGVRTGIGSVIEGWGLGWMQREKMYHEGSNAAISDALAGRDVKGGPLGIWYLQFACTRPGYQGKGYLSRLMREMHASVPDAIIALDSTSAKSRAAYQHLGFERWCARTSSFDQHKHLGELSNYWNATMSTNDLFSFLDEAPPEDAIVSPETVNHDMEVDSESAPSAGPSTSRVPLKRKPESPPETHLNGQDGMNGVEPPSAKRARSESPALQPVVVDEFETEAKREVAVSAGLTGAAETAGSRLELKHQVRHQVAVPPGYDYVPISQHVPPAKPVREYKFTLDPFQQVSIYAIQRNESVLVSAHTSAGKTVVAEYAIAQALQNKQRVIYTSPIKALSNQKYREMEAEFGDVGLMTGDVTRNPTASCLVMTTEILRSMLYRGSEIMREVAWVIFDEIHYMRDKERGVVWEETIILLPHSVRYVFLSATIPNAMQFCEWICKSHEQPCHVVYTDFRPTPLQHYLFPAGGEGIYLVLNEKGEFREDNFSKAMGTLQERMGEDPSDPRSGKGRKGKSKKGGDKKGPSDISKIIRMIMLKNFNPVIVFAFSKRECEALALTLSKFEFNSVDEQASVEKIFTNAIAGLAPDDRALPQISNLLPLLKRGIGIHHGGLLPILKEVIEILFQEGLIKVLFATETFSIGLNMPAKTVVFTTTRKFDGREFRDLSSGEYIQMSGRAGRRGLDDRGVVIMMCDEKLEPAAAKNMIKGEADRLDSAFHLGYNMVLNLMKIEVISPEYMLERCFFQFQSSAGVPLLEDELKKEEELKSKIAIPDEELVAEYYEYRQQLDQMRADFRDVITHPSYSLPFLQPGRLVKIKFKDLDFGWGVVLNYQKRLPPKNRPVPVLDELPPHEQYIVDVLLNCASGSSVPKEKERDTLLAVPGGVKPCPPGQKGEPLAMPVLLSTIDGISHLRMNLQKDLRSLSARETVWKGVQEVHRRCPDGIGMLDPIENMGITDEKFKALVKKIEMMEKKMFSSPLHSDLRLPELYSAYARKREAQDRIRGLKKRIQATHDVLQMEELKARKRVLRRLGFTNAEDIVDMKGRVACEISSGDELLLTELIFNGVFNQLSPEQCAGLLSCFVFAEKASPSPGDSEQQTKLKEELAAPLRVMQEIARRIARVSKESKLPIVEEDYVSSFKVELMDAVVQWCRGASFADICKVRLTDQFEGSLIRVFRRLQELIRQMTQAAKVIGNTELQQKFEKASEMLERPNSVIFASSLYL</sequence>
<comment type="caution">
    <text evidence="11">The sequence shown here is derived from an EMBL/GenBank/DDBJ whole genome shotgun (WGS) entry which is preliminary data.</text>
</comment>
<dbReference type="InterPro" id="IPR027417">
    <property type="entry name" value="P-loop_NTPase"/>
</dbReference>
<dbReference type="Gene3D" id="3.40.630.30">
    <property type="match status" value="1"/>
</dbReference>
<accession>A0A4Y9ZVL5</accession>
<dbReference type="GO" id="GO:0004386">
    <property type="term" value="F:helicase activity"/>
    <property type="evidence" value="ECO:0007669"/>
    <property type="project" value="UniProtKB-KW"/>
</dbReference>
<dbReference type="PROSITE" id="PS51192">
    <property type="entry name" value="HELICASE_ATP_BIND_1"/>
    <property type="match status" value="1"/>
</dbReference>
<keyword evidence="4" id="KW-0378">Hydrolase</keyword>
<name>A0A4Y9ZVL5_9AGAM</name>
<dbReference type="FunFam" id="3.40.50.300:FF:000141">
    <property type="entry name" value="ATP-dependent RNA helicase DOB1"/>
    <property type="match status" value="1"/>
</dbReference>
<feature type="compositionally biased region" description="Basic and acidic residues" evidence="8">
    <location>
        <begin position="613"/>
        <end position="623"/>
    </location>
</feature>
<dbReference type="OrthoDB" id="64767at2759"/>
<dbReference type="GO" id="GO:0005634">
    <property type="term" value="C:nucleus"/>
    <property type="evidence" value="ECO:0007669"/>
    <property type="project" value="UniProtKB-SubCell"/>
</dbReference>
<keyword evidence="5" id="KW-0347">Helicase</keyword>
<dbReference type="Pfam" id="PF13234">
    <property type="entry name" value="MTR4_beta-barrel"/>
    <property type="match status" value="1"/>
</dbReference>
<dbReference type="GO" id="GO:0000460">
    <property type="term" value="P:maturation of 5.8S rRNA"/>
    <property type="evidence" value="ECO:0007669"/>
    <property type="project" value="TreeGrafter"/>
</dbReference>
<dbReference type="STRING" id="135208.A0A4Y9ZVL5"/>
<dbReference type="PANTHER" id="PTHR12131:SF7">
    <property type="entry name" value="EXOSOME RNA HELICASE MTR4"/>
    <property type="match status" value="1"/>
</dbReference>
<dbReference type="GO" id="GO:0003676">
    <property type="term" value="F:nucleic acid binding"/>
    <property type="evidence" value="ECO:0007669"/>
    <property type="project" value="InterPro"/>
</dbReference>
<dbReference type="Pfam" id="PF21408">
    <property type="entry name" value="MTR4-like_stalk"/>
    <property type="match status" value="1"/>
</dbReference>
<dbReference type="InterPro" id="IPR048392">
    <property type="entry name" value="MTR4-like_stalk"/>
</dbReference>
<evidence type="ECO:0000256" key="6">
    <source>
        <dbReference type="ARBA" id="ARBA00022840"/>
    </source>
</evidence>
<evidence type="ECO:0000256" key="8">
    <source>
        <dbReference type="SAM" id="MobiDB-lite"/>
    </source>
</evidence>
<dbReference type="InterPro" id="IPR016181">
    <property type="entry name" value="Acyl_CoA_acyltransferase"/>
</dbReference>
<dbReference type="Pfam" id="PF00271">
    <property type="entry name" value="Helicase_C"/>
    <property type="match status" value="1"/>
</dbReference>
<evidence type="ECO:0000256" key="3">
    <source>
        <dbReference type="ARBA" id="ARBA00022741"/>
    </source>
</evidence>
<dbReference type="InterPro" id="IPR014001">
    <property type="entry name" value="Helicase_ATP-bd"/>
</dbReference>
<keyword evidence="7" id="KW-0539">Nucleus</keyword>
<dbReference type="SMART" id="SM00490">
    <property type="entry name" value="HELICc"/>
    <property type="match status" value="1"/>
</dbReference>
<evidence type="ECO:0000313" key="12">
    <source>
        <dbReference type="Proteomes" id="UP000298061"/>
    </source>
</evidence>
<dbReference type="Gene3D" id="3.40.50.300">
    <property type="entry name" value="P-loop containing nucleotide triphosphate hydrolases"/>
    <property type="match status" value="2"/>
</dbReference>
<feature type="region of interest" description="Disordered" evidence="8">
    <location>
        <begin position="274"/>
        <end position="328"/>
    </location>
</feature>
<dbReference type="PROSITE" id="PS51194">
    <property type="entry name" value="HELICASE_CTER"/>
    <property type="match status" value="1"/>
</dbReference>
<dbReference type="SMART" id="SM00487">
    <property type="entry name" value="DEXDc"/>
    <property type="match status" value="1"/>
</dbReference>
<evidence type="ECO:0000256" key="7">
    <source>
        <dbReference type="ARBA" id="ARBA00023242"/>
    </source>
</evidence>
<dbReference type="GO" id="GO:0016787">
    <property type="term" value="F:hydrolase activity"/>
    <property type="evidence" value="ECO:0007669"/>
    <property type="project" value="UniProtKB-KW"/>
</dbReference>
<dbReference type="FunFam" id="1.10.3380.30:FF:000003">
    <property type="entry name" value="ATP dependent RNA helicase (Dob1)"/>
    <property type="match status" value="1"/>
</dbReference>
<dbReference type="GO" id="GO:0005524">
    <property type="term" value="F:ATP binding"/>
    <property type="evidence" value="ECO:0007669"/>
    <property type="project" value="UniProtKB-KW"/>
</dbReference>
<dbReference type="InterPro" id="IPR001650">
    <property type="entry name" value="Helicase_C-like"/>
</dbReference>
<evidence type="ECO:0000256" key="1">
    <source>
        <dbReference type="ARBA" id="ARBA00004123"/>
    </source>
</evidence>
<protein>
    <recommendedName>
        <fullName evidence="13">Antiviral helicase</fullName>
    </recommendedName>
</protein>